<dbReference type="InterPro" id="IPR011990">
    <property type="entry name" value="TPR-like_helical_dom_sf"/>
</dbReference>
<feature type="domain" description="HTH luxR-type" evidence="3">
    <location>
        <begin position="874"/>
        <end position="939"/>
    </location>
</feature>
<dbReference type="SUPFAM" id="SSF52540">
    <property type="entry name" value="P-loop containing nucleoside triphosphate hydrolases"/>
    <property type="match status" value="1"/>
</dbReference>
<keyword evidence="2" id="KW-0067">ATP-binding</keyword>
<dbReference type="Pfam" id="PF13191">
    <property type="entry name" value="AAA_16"/>
    <property type="match status" value="1"/>
</dbReference>
<dbReference type="Gene3D" id="1.25.40.10">
    <property type="entry name" value="Tetratricopeptide repeat domain"/>
    <property type="match status" value="2"/>
</dbReference>
<dbReference type="PROSITE" id="PS00622">
    <property type="entry name" value="HTH_LUXR_1"/>
    <property type="match status" value="1"/>
</dbReference>
<proteinExistence type="predicted"/>
<dbReference type="PANTHER" id="PTHR16305">
    <property type="entry name" value="TESTICULAR SOLUBLE ADENYLYL CYCLASE"/>
    <property type="match status" value="1"/>
</dbReference>
<reference evidence="5" key="1">
    <citation type="journal article" date="2019" name="Int. J. Syst. Evol. Microbiol.">
        <title>The Global Catalogue of Microorganisms (GCM) 10K type strain sequencing project: providing services to taxonomists for standard genome sequencing and annotation.</title>
        <authorList>
            <consortium name="The Broad Institute Genomics Platform"/>
            <consortium name="The Broad Institute Genome Sequencing Center for Infectious Disease"/>
            <person name="Wu L."/>
            <person name="Ma J."/>
        </authorList>
    </citation>
    <scope>NUCLEOTIDE SEQUENCE [LARGE SCALE GENOMIC DNA]</scope>
    <source>
        <strain evidence="5">JCM 17656</strain>
    </source>
</reference>
<dbReference type="InterPro" id="IPR000792">
    <property type="entry name" value="Tscrpt_reg_LuxR_C"/>
</dbReference>
<sequence length="941" mass="103814">MENEVSELNPLQDGNADEELRWRAQAFVGRSEEVQLLTNYARKAQQGEPRLLVVEGEPGIGKTALIRRVAEEMEGDFSLWWAACDPAEKDIRFGVLQQWARHIRVQATERPLLTGLTQGQTSGVSAVEAAGELLLFLREEAKRRPILLVVDDLQWSDEASLRVLRTLVRRWWHERLVLLLSCRPGKGAAGTRDGTQRWVTQAKHGRLIQLGGLSLDDFTALTRQVGQAELEPWAVRRLHQHTDGSPLYAHSVLAEASAEALTDTSRRLPVPHSLAGAVERQIQRLEPDSRKLLDALAVLDKKVPLALAAAVANVANPPAALAPLLSARLVKWWPDQPTTPLCIEHALQSQAIYEAMSPQQRHALHAAAAPLVDVTSSWVHKVAAVSRPDPDLANELEEEANQQAAAGHSVRAAAFLLWAAELSDARTSREKRLLTAITHVLSANYTLRDKALHDAARDCAPCPARDYVLGRLAVARSDFTEAERLFTHALATSDPDLEPQTVALCCTWLGTIHVWRDDVRKALPLLEKALQLGMPSSNSTDYARSMYALACSGVYGAERALQELTAQIPWPPQDPEQTALSDTALLRPRGIVSLCAGDYRKASMDLTVLTGRQRNGLIADVRANDYILLAKAQWLQGDWDAAMINAEHAVTLDANDGPLSRRAKGHAMAAVVTAGRGHWALAHQHHQTSRDNAHKSALYIDTWWTLWADAWISHAQGDPAATARTLLPMFHRNTGISRARMFSWLPLLAEAQIRLGDFDRAEDTLNELRTHTASPLYQLVSSWLTGLMAHSAHDHDTAQTAFEQGLVLPDLVAPLYQTMLRHDYARMLLQLGRPKDAIPHLRTVDNFYTDLGAAPYAERAAADLDACGATCHQRNSLAIHLTEREHTIAHLAAQGLTNGEIAGKLYVSTKTVEYHLSNVYTKLSLTSRRQLPAVLNESGVS</sequence>
<dbReference type="SMART" id="SM00421">
    <property type="entry name" value="HTH_LUXR"/>
    <property type="match status" value="1"/>
</dbReference>
<evidence type="ECO:0000256" key="1">
    <source>
        <dbReference type="ARBA" id="ARBA00022741"/>
    </source>
</evidence>
<evidence type="ECO:0000259" key="3">
    <source>
        <dbReference type="PROSITE" id="PS50043"/>
    </source>
</evidence>
<keyword evidence="1" id="KW-0547">Nucleotide-binding</keyword>
<evidence type="ECO:0000313" key="5">
    <source>
        <dbReference type="Proteomes" id="UP001500707"/>
    </source>
</evidence>
<evidence type="ECO:0000313" key="4">
    <source>
        <dbReference type="EMBL" id="GAA3596566.1"/>
    </source>
</evidence>
<dbReference type="Gene3D" id="3.40.50.300">
    <property type="entry name" value="P-loop containing nucleotide triphosphate hydrolases"/>
    <property type="match status" value="1"/>
</dbReference>
<evidence type="ECO:0000256" key="2">
    <source>
        <dbReference type="ARBA" id="ARBA00022840"/>
    </source>
</evidence>
<keyword evidence="5" id="KW-1185">Reference proteome</keyword>
<comment type="caution">
    <text evidence="4">The sequence shown here is derived from an EMBL/GenBank/DDBJ whole genome shotgun (WGS) entry which is preliminary data.</text>
</comment>
<dbReference type="SUPFAM" id="SSF46894">
    <property type="entry name" value="C-terminal effector domain of the bipartite response regulators"/>
    <property type="match status" value="1"/>
</dbReference>
<dbReference type="CDD" id="cd06170">
    <property type="entry name" value="LuxR_C_like"/>
    <property type="match status" value="1"/>
</dbReference>
<dbReference type="SUPFAM" id="SSF48452">
    <property type="entry name" value="TPR-like"/>
    <property type="match status" value="2"/>
</dbReference>
<gene>
    <name evidence="4" type="ORF">GCM10022295_91770</name>
</gene>
<dbReference type="PROSITE" id="PS50043">
    <property type="entry name" value="HTH_LUXR_2"/>
    <property type="match status" value="1"/>
</dbReference>
<organism evidence="4 5">
    <name type="scientific">Streptomyces osmaniensis</name>
    <dbReference type="NCBI Taxonomy" id="593134"/>
    <lineage>
        <taxon>Bacteria</taxon>
        <taxon>Bacillati</taxon>
        <taxon>Actinomycetota</taxon>
        <taxon>Actinomycetes</taxon>
        <taxon>Kitasatosporales</taxon>
        <taxon>Streptomycetaceae</taxon>
        <taxon>Streptomyces</taxon>
    </lineage>
</organism>
<dbReference type="EMBL" id="BAABCE010000043">
    <property type="protein sequence ID" value="GAA3596566.1"/>
    <property type="molecule type" value="Genomic_DNA"/>
</dbReference>
<name>A0ABP6Z445_9ACTN</name>
<dbReference type="PANTHER" id="PTHR16305:SF35">
    <property type="entry name" value="TRANSCRIPTIONAL ACTIVATOR DOMAIN"/>
    <property type="match status" value="1"/>
</dbReference>
<dbReference type="PRINTS" id="PR00038">
    <property type="entry name" value="HTHLUXR"/>
</dbReference>
<dbReference type="RefSeq" id="WP_346186789.1">
    <property type="nucleotide sequence ID" value="NZ_BAABCE010000043.1"/>
</dbReference>
<accession>A0ABP6Z445</accession>
<protein>
    <submittedName>
        <fullName evidence="4">LuxR family transcriptional regulator</fullName>
    </submittedName>
</protein>
<dbReference type="Gene3D" id="1.10.10.10">
    <property type="entry name" value="Winged helix-like DNA-binding domain superfamily/Winged helix DNA-binding domain"/>
    <property type="match status" value="1"/>
</dbReference>
<dbReference type="InterPro" id="IPR016032">
    <property type="entry name" value="Sig_transdc_resp-reg_C-effctor"/>
</dbReference>
<dbReference type="InterPro" id="IPR027417">
    <property type="entry name" value="P-loop_NTPase"/>
</dbReference>
<dbReference type="Pfam" id="PF00196">
    <property type="entry name" value="GerE"/>
    <property type="match status" value="1"/>
</dbReference>
<dbReference type="InterPro" id="IPR036388">
    <property type="entry name" value="WH-like_DNA-bd_sf"/>
</dbReference>
<dbReference type="InterPro" id="IPR041664">
    <property type="entry name" value="AAA_16"/>
</dbReference>
<dbReference type="Proteomes" id="UP001500707">
    <property type="component" value="Unassembled WGS sequence"/>
</dbReference>